<keyword evidence="3" id="KW-0732">Signal</keyword>
<dbReference type="InterPro" id="IPR031311">
    <property type="entry name" value="CHIT_BIND_RR_consensus"/>
</dbReference>
<name>A0A336LQZ1_CULSO</name>
<dbReference type="EMBL" id="UFQS01000067">
    <property type="protein sequence ID" value="SSW98959.1"/>
    <property type="molecule type" value="Genomic_DNA"/>
</dbReference>
<accession>A0A336LQZ1</accession>
<dbReference type="EMBL" id="UFQT01000067">
    <property type="protein sequence ID" value="SSX19341.1"/>
    <property type="molecule type" value="Genomic_DNA"/>
</dbReference>
<dbReference type="Pfam" id="PF00379">
    <property type="entry name" value="Chitin_bind_4"/>
    <property type="match status" value="1"/>
</dbReference>
<dbReference type="AlphaFoldDB" id="A0A336LQZ1"/>
<dbReference type="PROSITE" id="PS51155">
    <property type="entry name" value="CHIT_BIND_RR_2"/>
    <property type="match status" value="1"/>
</dbReference>
<evidence type="ECO:0000256" key="3">
    <source>
        <dbReference type="SAM" id="SignalP"/>
    </source>
</evidence>
<reference evidence="5" key="2">
    <citation type="submission" date="2018-07" db="EMBL/GenBank/DDBJ databases">
        <authorList>
            <person name="Quirk P.G."/>
            <person name="Krulwich T.A."/>
        </authorList>
    </citation>
    <scope>NUCLEOTIDE SEQUENCE</scope>
</reference>
<dbReference type="GO" id="GO:0062129">
    <property type="term" value="C:chitin-based extracellular matrix"/>
    <property type="evidence" value="ECO:0007669"/>
    <property type="project" value="TreeGrafter"/>
</dbReference>
<evidence type="ECO:0000313" key="5">
    <source>
        <dbReference type="EMBL" id="SSX19341.1"/>
    </source>
</evidence>
<dbReference type="OMA" id="YNFAYEQ"/>
<dbReference type="PRINTS" id="PR00947">
    <property type="entry name" value="CUTICLE"/>
</dbReference>
<dbReference type="VEuPathDB" id="VectorBase:CSON013509"/>
<sequence length="101" mass="10976">MKFAVLFVVLFAGALAAPQNNADVQLVKFENNVEGENYSFGYEQTDAQKRNEAGTFEAGAEPEKGEMKVVGDYSFQLPDGKTVTVTYTADANGFRPKVSIS</sequence>
<proteinExistence type="predicted"/>
<gene>
    <name evidence="5" type="primary">CSON013509</name>
</gene>
<keyword evidence="1 2" id="KW-0193">Cuticle</keyword>
<reference evidence="4" key="1">
    <citation type="submission" date="2018-04" db="EMBL/GenBank/DDBJ databases">
        <authorList>
            <person name="Go L.Y."/>
            <person name="Mitchell J.A."/>
        </authorList>
    </citation>
    <scope>NUCLEOTIDE SEQUENCE</scope>
    <source>
        <tissue evidence="4">Whole organism</tissue>
    </source>
</reference>
<evidence type="ECO:0000256" key="1">
    <source>
        <dbReference type="ARBA" id="ARBA00022460"/>
    </source>
</evidence>
<dbReference type="PANTHER" id="PTHR10380">
    <property type="entry name" value="CUTICLE PROTEIN"/>
    <property type="match status" value="1"/>
</dbReference>
<dbReference type="GO" id="GO:0008010">
    <property type="term" value="F:structural constituent of chitin-based larval cuticle"/>
    <property type="evidence" value="ECO:0007669"/>
    <property type="project" value="TreeGrafter"/>
</dbReference>
<dbReference type="PROSITE" id="PS00233">
    <property type="entry name" value="CHIT_BIND_RR_1"/>
    <property type="match status" value="1"/>
</dbReference>
<protein>
    <submittedName>
        <fullName evidence="5">CSON013509 protein</fullName>
    </submittedName>
</protein>
<feature type="signal peptide" evidence="3">
    <location>
        <begin position="1"/>
        <end position="16"/>
    </location>
</feature>
<dbReference type="InterPro" id="IPR000618">
    <property type="entry name" value="Insect_cuticle"/>
</dbReference>
<feature type="chain" id="PRO_5036062224" evidence="3">
    <location>
        <begin position="17"/>
        <end position="101"/>
    </location>
</feature>
<organism evidence="5">
    <name type="scientific">Culicoides sonorensis</name>
    <name type="common">Biting midge</name>
    <dbReference type="NCBI Taxonomy" id="179676"/>
    <lineage>
        <taxon>Eukaryota</taxon>
        <taxon>Metazoa</taxon>
        <taxon>Ecdysozoa</taxon>
        <taxon>Arthropoda</taxon>
        <taxon>Hexapoda</taxon>
        <taxon>Insecta</taxon>
        <taxon>Pterygota</taxon>
        <taxon>Neoptera</taxon>
        <taxon>Endopterygota</taxon>
        <taxon>Diptera</taxon>
        <taxon>Nematocera</taxon>
        <taxon>Chironomoidea</taxon>
        <taxon>Ceratopogonidae</taxon>
        <taxon>Ceratopogoninae</taxon>
        <taxon>Culicoides</taxon>
        <taxon>Monoculicoides</taxon>
    </lineage>
</organism>
<evidence type="ECO:0000313" key="4">
    <source>
        <dbReference type="EMBL" id="SSW98959.1"/>
    </source>
</evidence>
<evidence type="ECO:0000256" key="2">
    <source>
        <dbReference type="PROSITE-ProRule" id="PRU00497"/>
    </source>
</evidence>
<dbReference type="PANTHER" id="PTHR10380:SF192">
    <property type="entry name" value="GEO02312P1"/>
    <property type="match status" value="1"/>
</dbReference>
<dbReference type="InterPro" id="IPR050468">
    <property type="entry name" value="Cuticle_Struct_Prot"/>
</dbReference>